<sequence length="154" mass="16909">MFTVVLYQPEIPPNTGNIIRLCANSGADLHLVKPLGFPLDSAKMKRAGLDYHEFASLTVHETFADCLAALSGKRIFALTTKGRTRPDRAAFRPGDVFLFGPETRGLPADILDSLPAEQKLRLPMKAGSRSMNLSNTVAVMLYEAWRQNDYAGGE</sequence>
<comment type="similarity">
    <text evidence="6">Belongs to the class IV-like SAM-binding methyltransferase superfamily. RNA methyltransferase TrmH family. TrmL subfamily.</text>
</comment>
<gene>
    <name evidence="6 9" type="primary">trmL</name>
    <name evidence="9" type="ORF">H3L94_10030</name>
</gene>
<dbReference type="RefSeq" id="WP_182121902.1">
    <property type="nucleotide sequence ID" value="NZ_CP059567.1"/>
</dbReference>
<evidence type="ECO:0000256" key="2">
    <source>
        <dbReference type="ARBA" id="ARBA00022603"/>
    </source>
</evidence>
<evidence type="ECO:0000256" key="3">
    <source>
        <dbReference type="ARBA" id="ARBA00022679"/>
    </source>
</evidence>
<organism evidence="9 10">
    <name type="scientific">Neisseria shayeganii</name>
    <dbReference type="NCBI Taxonomy" id="607712"/>
    <lineage>
        <taxon>Bacteria</taxon>
        <taxon>Pseudomonadati</taxon>
        <taxon>Pseudomonadota</taxon>
        <taxon>Betaproteobacteria</taxon>
        <taxon>Neisseriales</taxon>
        <taxon>Neisseriaceae</taxon>
        <taxon>Neisseria</taxon>
    </lineage>
</organism>
<comment type="catalytic activity">
    <reaction evidence="6">
        <text>5-carboxymethylaminomethyluridine(34) in tRNA(Leu) + S-adenosyl-L-methionine = 5-carboxymethylaminomethyl-2'-O-methyluridine(34) in tRNA(Leu) + S-adenosyl-L-homocysteine + H(+)</text>
        <dbReference type="Rhea" id="RHEA:43088"/>
        <dbReference type="Rhea" id="RHEA-COMP:10333"/>
        <dbReference type="Rhea" id="RHEA-COMP:10334"/>
        <dbReference type="ChEBI" id="CHEBI:15378"/>
        <dbReference type="ChEBI" id="CHEBI:57856"/>
        <dbReference type="ChEBI" id="CHEBI:59789"/>
        <dbReference type="ChEBI" id="CHEBI:74508"/>
        <dbReference type="ChEBI" id="CHEBI:74511"/>
        <dbReference type="EC" id="2.1.1.207"/>
    </reaction>
</comment>
<dbReference type="PANTHER" id="PTHR42971:SF1">
    <property type="entry name" value="TRNA (CYTIDINE(34)-2'-O)-METHYLTRANSFERASE"/>
    <property type="match status" value="1"/>
</dbReference>
<keyword evidence="1 6" id="KW-0963">Cytoplasm</keyword>
<dbReference type="GO" id="GO:0008175">
    <property type="term" value="F:tRNA methyltransferase activity"/>
    <property type="evidence" value="ECO:0007669"/>
    <property type="project" value="UniProtKB-UniRule"/>
</dbReference>
<evidence type="ECO:0000256" key="4">
    <source>
        <dbReference type="ARBA" id="ARBA00022691"/>
    </source>
</evidence>
<protein>
    <recommendedName>
        <fullName evidence="6">tRNA (cytidine(34)-2'-O)-methyltransferase</fullName>
        <ecNumber evidence="6">2.1.1.207</ecNumber>
    </recommendedName>
    <alternativeName>
        <fullName evidence="6">tRNA (cytidine/uridine-2'-O-)-methyltransferase TrmL</fullName>
    </alternativeName>
</protein>
<dbReference type="Proteomes" id="UP000514752">
    <property type="component" value="Chromosome"/>
</dbReference>
<keyword evidence="4 6" id="KW-0949">S-adenosyl-L-methionine</keyword>
<dbReference type="InterPro" id="IPR029026">
    <property type="entry name" value="tRNA_m1G_MTases_N"/>
</dbReference>
<evidence type="ECO:0000313" key="10">
    <source>
        <dbReference type="Proteomes" id="UP000514752"/>
    </source>
</evidence>
<keyword evidence="5 6" id="KW-0819">tRNA processing</keyword>
<evidence type="ECO:0000256" key="5">
    <source>
        <dbReference type="ARBA" id="ARBA00022694"/>
    </source>
</evidence>
<dbReference type="AlphaFoldDB" id="A0A7D7S7Q2"/>
<name>A0A7D7S7Q2_9NEIS</name>
<dbReference type="EC" id="2.1.1.207" evidence="6"/>
<dbReference type="GO" id="GO:0005737">
    <property type="term" value="C:cytoplasm"/>
    <property type="evidence" value="ECO:0007669"/>
    <property type="project" value="UniProtKB-SubCell"/>
</dbReference>
<feature type="binding site" evidence="6 7">
    <location>
        <position position="130"/>
    </location>
    <ligand>
        <name>S-adenosyl-L-methionine</name>
        <dbReference type="ChEBI" id="CHEBI:59789"/>
    </ligand>
</feature>
<proteinExistence type="inferred from homology"/>
<comment type="subcellular location">
    <subcellularLocation>
        <location evidence="6">Cytoplasm</location>
    </subcellularLocation>
</comment>
<evidence type="ECO:0000313" key="9">
    <source>
        <dbReference type="EMBL" id="QMT40171.1"/>
    </source>
</evidence>
<dbReference type="SUPFAM" id="SSF75217">
    <property type="entry name" value="alpha/beta knot"/>
    <property type="match status" value="1"/>
</dbReference>
<dbReference type="HAMAP" id="MF_01885">
    <property type="entry name" value="tRNA_methyltr_TrmL"/>
    <property type="match status" value="1"/>
</dbReference>
<feature type="domain" description="tRNA/rRNA methyltransferase SpoU type" evidence="8">
    <location>
        <begin position="2"/>
        <end position="142"/>
    </location>
</feature>
<dbReference type="PANTHER" id="PTHR42971">
    <property type="entry name" value="TRNA (CYTIDINE(34)-2'-O)-METHYLTRANSFERASE"/>
    <property type="match status" value="1"/>
</dbReference>
<dbReference type="InterPro" id="IPR001537">
    <property type="entry name" value="SpoU_MeTrfase"/>
</dbReference>
<evidence type="ECO:0000256" key="7">
    <source>
        <dbReference type="PIRSR" id="PIRSR029256-1"/>
    </source>
</evidence>
<reference evidence="9 10" key="1">
    <citation type="submission" date="2020-07" db="EMBL/GenBank/DDBJ databases">
        <title>Genomic diversity of species in the Neisseriaceae family.</title>
        <authorList>
            <person name="Vincent A.T."/>
            <person name="Bernet E."/>
            <person name="Veyrier F.J."/>
        </authorList>
    </citation>
    <scope>NUCLEOTIDE SEQUENCE [LARGE SCALE GENOMIC DNA]</scope>
    <source>
        <strain evidence="9 10">DSM 22244</strain>
    </source>
</reference>
<feature type="binding site" evidence="6 7">
    <location>
        <position position="78"/>
    </location>
    <ligand>
        <name>S-adenosyl-L-methionine</name>
        <dbReference type="ChEBI" id="CHEBI:59789"/>
    </ligand>
</feature>
<feature type="binding site" evidence="6 7">
    <location>
        <position position="100"/>
    </location>
    <ligand>
        <name>S-adenosyl-L-methionine</name>
        <dbReference type="ChEBI" id="CHEBI:59789"/>
    </ligand>
</feature>
<dbReference type="KEGG" id="nsg:H3L94_10030"/>
<dbReference type="Pfam" id="PF00588">
    <property type="entry name" value="SpoU_methylase"/>
    <property type="match status" value="1"/>
</dbReference>
<dbReference type="InterPro" id="IPR016914">
    <property type="entry name" value="TrmL"/>
</dbReference>
<dbReference type="EMBL" id="CP059567">
    <property type="protein sequence ID" value="QMT40171.1"/>
    <property type="molecule type" value="Genomic_DNA"/>
</dbReference>
<dbReference type="InterPro" id="IPR029028">
    <property type="entry name" value="Alpha/beta_knot_MTases"/>
</dbReference>
<dbReference type="CDD" id="cd18094">
    <property type="entry name" value="SpoU-like_TrmL"/>
    <property type="match status" value="1"/>
</dbReference>
<dbReference type="GO" id="GO:0002130">
    <property type="term" value="P:wobble position ribose methylation"/>
    <property type="evidence" value="ECO:0007669"/>
    <property type="project" value="TreeGrafter"/>
</dbReference>
<comment type="catalytic activity">
    <reaction evidence="6">
        <text>cytidine(34) in tRNA + S-adenosyl-L-methionine = 2'-O-methylcytidine(34) in tRNA + S-adenosyl-L-homocysteine + H(+)</text>
        <dbReference type="Rhea" id="RHEA:43084"/>
        <dbReference type="Rhea" id="RHEA-COMP:10331"/>
        <dbReference type="Rhea" id="RHEA-COMP:10332"/>
        <dbReference type="ChEBI" id="CHEBI:15378"/>
        <dbReference type="ChEBI" id="CHEBI:57856"/>
        <dbReference type="ChEBI" id="CHEBI:59789"/>
        <dbReference type="ChEBI" id="CHEBI:74495"/>
        <dbReference type="ChEBI" id="CHEBI:82748"/>
        <dbReference type="EC" id="2.1.1.207"/>
    </reaction>
</comment>
<keyword evidence="2 6" id="KW-0489">Methyltransferase</keyword>
<evidence type="ECO:0000259" key="8">
    <source>
        <dbReference type="Pfam" id="PF00588"/>
    </source>
</evidence>
<comment type="subunit">
    <text evidence="6">Homodimer.</text>
</comment>
<evidence type="ECO:0000256" key="1">
    <source>
        <dbReference type="ARBA" id="ARBA00022490"/>
    </source>
</evidence>
<dbReference type="GO" id="GO:0008757">
    <property type="term" value="F:S-adenosylmethionine-dependent methyltransferase activity"/>
    <property type="evidence" value="ECO:0007669"/>
    <property type="project" value="UniProtKB-UniRule"/>
</dbReference>
<dbReference type="GO" id="GO:0003723">
    <property type="term" value="F:RNA binding"/>
    <property type="evidence" value="ECO:0007669"/>
    <property type="project" value="InterPro"/>
</dbReference>
<evidence type="ECO:0000256" key="6">
    <source>
        <dbReference type="HAMAP-Rule" id="MF_01885"/>
    </source>
</evidence>
<dbReference type="FunFam" id="3.40.1280.10:FF:000002">
    <property type="entry name" value="Peptidylprolyl isomerase"/>
    <property type="match status" value="1"/>
</dbReference>
<comment type="function">
    <text evidence="6">Methylates the ribose at the nucleotide 34 wobble position in the two leucyl isoacceptors tRNA(Leu)(CmAA) and tRNA(Leu)(cmnm5UmAA). Catalyzes the methyl transfer from S-adenosyl-L-methionine to the 2'-OH of the wobble nucleotide.</text>
</comment>
<keyword evidence="3 6" id="KW-0808">Transferase</keyword>
<dbReference type="PIRSF" id="PIRSF029256">
    <property type="entry name" value="SpoU_TrmH_prd"/>
    <property type="match status" value="1"/>
</dbReference>
<dbReference type="Gene3D" id="3.40.1280.10">
    <property type="match status" value="1"/>
</dbReference>
<accession>A0A7D7S7Q2</accession>
<dbReference type="NCBIfam" id="TIGR00185">
    <property type="entry name" value="tRNA_yibK_trmL"/>
    <property type="match status" value="1"/>
</dbReference>
<dbReference type="GO" id="GO:0042802">
    <property type="term" value="F:identical protein binding"/>
    <property type="evidence" value="ECO:0007669"/>
    <property type="project" value="UniProtKB-ARBA"/>
</dbReference>
<feature type="binding site" evidence="6 7">
    <location>
        <position position="122"/>
    </location>
    <ligand>
        <name>S-adenosyl-L-methionine</name>
        <dbReference type="ChEBI" id="CHEBI:59789"/>
    </ligand>
</feature>